<feature type="domain" description="GGDEF" evidence="5">
    <location>
        <begin position="324"/>
        <end position="457"/>
    </location>
</feature>
<accession>A0A4D7QMP0</accession>
<dbReference type="InterPro" id="IPR050469">
    <property type="entry name" value="Diguanylate_Cyclase"/>
</dbReference>
<dbReference type="KEGG" id="paqt:E8L99_13815"/>
<sequence length="499" mass="54927">MAPAIRRLLDVWTSFHDSYGYAPFAPFDPEALGPIADDMIVIQPQGPDDGTYLHYGRSIAATSGADMTGKRMGDVHSAIGRLFRESQAKVIAEKRPVLTVHRRGETRSEQWERLVLPCRQTDGSDLIVVFCKSRSESGDVLAALLDASLHGILAVRLIRDEAGEPVDGEITLANRRAAYFAGRSLDEMTGARVLSLFPDLTTRDLWSRYVAVAVGKQPLEFTMPYDRDGRTRWFEVSVVPHGDGFMVTYTDITKRKADEDAARQREAEIATANQVLQKEIARRQELEAELNRLATIDPLTGARNRRAIAEGLQNTLALSERYGHPISVFVMDLDHFKRVNDTHGHAAGDIVLRSTASILTHGLREDVDMIGRLGGEEFIAILPHTGLEGAVLVAERIRKMLATTQVAHGADWLGCTGSFGVACWDGREHPDRLLSRADEALYRAKSAGRNLVAVDEGTTGTAVLHPEGIAMAPTSEEPSPIKRTRRSTAPRRKADPRQG</sequence>
<dbReference type="Proteomes" id="UP000298588">
    <property type="component" value="Chromosome"/>
</dbReference>
<dbReference type="PROSITE" id="PS50887">
    <property type="entry name" value="GGDEF"/>
    <property type="match status" value="1"/>
</dbReference>
<evidence type="ECO:0000256" key="3">
    <source>
        <dbReference type="SAM" id="Coils"/>
    </source>
</evidence>
<dbReference type="FunFam" id="3.30.70.270:FF:000001">
    <property type="entry name" value="Diguanylate cyclase domain protein"/>
    <property type="match status" value="1"/>
</dbReference>
<dbReference type="Pfam" id="PF00990">
    <property type="entry name" value="GGDEF"/>
    <property type="match status" value="1"/>
</dbReference>
<dbReference type="PANTHER" id="PTHR45138">
    <property type="entry name" value="REGULATORY COMPONENTS OF SENSORY TRANSDUCTION SYSTEM"/>
    <property type="match status" value="1"/>
</dbReference>
<dbReference type="InterPro" id="IPR043128">
    <property type="entry name" value="Rev_trsase/Diguanyl_cyclase"/>
</dbReference>
<dbReference type="Gene3D" id="3.30.70.270">
    <property type="match status" value="1"/>
</dbReference>
<feature type="region of interest" description="Disordered" evidence="4">
    <location>
        <begin position="465"/>
        <end position="499"/>
    </location>
</feature>
<gene>
    <name evidence="6" type="ORF">E8L99_13815</name>
</gene>
<evidence type="ECO:0000313" key="7">
    <source>
        <dbReference type="Proteomes" id="UP000298588"/>
    </source>
</evidence>
<dbReference type="Pfam" id="PF08448">
    <property type="entry name" value="PAS_4"/>
    <property type="match status" value="1"/>
</dbReference>
<organism evidence="6 7">
    <name type="scientific">Phreatobacter aquaticus</name>
    <dbReference type="NCBI Taxonomy" id="2570229"/>
    <lineage>
        <taxon>Bacteria</taxon>
        <taxon>Pseudomonadati</taxon>
        <taxon>Pseudomonadota</taxon>
        <taxon>Alphaproteobacteria</taxon>
        <taxon>Hyphomicrobiales</taxon>
        <taxon>Phreatobacteraceae</taxon>
        <taxon>Phreatobacter</taxon>
    </lineage>
</organism>
<dbReference type="EMBL" id="CP039865">
    <property type="protein sequence ID" value="QCK86756.1"/>
    <property type="molecule type" value="Genomic_DNA"/>
</dbReference>
<dbReference type="AlphaFoldDB" id="A0A4D7QMP0"/>
<evidence type="ECO:0000313" key="6">
    <source>
        <dbReference type="EMBL" id="QCK86756.1"/>
    </source>
</evidence>
<dbReference type="SUPFAM" id="SSF55785">
    <property type="entry name" value="PYP-like sensor domain (PAS domain)"/>
    <property type="match status" value="1"/>
</dbReference>
<evidence type="ECO:0000256" key="4">
    <source>
        <dbReference type="SAM" id="MobiDB-lite"/>
    </source>
</evidence>
<protein>
    <recommendedName>
        <fullName evidence="1">diguanylate cyclase</fullName>
        <ecNumber evidence="1">2.7.7.65</ecNumber>
    </recommendedName>
</protein>
<dbReference type="InterPro" id="IPR000014">
    <property type="entry name" value="PAS"/>
</dbReference>
<feature type="coiled-coil region" evidence="3">
    <location>
        <begin position="269"/>
        <end position="296"/>
    </location>
</feature>
<proteinExistence type="predicted"/>
<dbReference type="InterPro" id="IPR013656">
    <property type="entry name" value="PAS_4"/>
</dbReference>
<comment type="catalytic activity">
    <reaction evidence="2">
        <text>2 GTP = 3',3'-c-di-GMP + 2 diphosphate</text>
        <dbReference type="Rhea" id="RHEA:24898"/>
        <dbReference type="ChEBI" id="CHEBI:33019"/>
        <dbReference type="ChEBI" id="CHEBI:37565"/>
        <dbReference type="ChEBI" id="CHEBI:58805"/>
        <dbReference type="EC" id="2.7.7.65"/>
    </reaction>
</comment>
<dbReference type="EC" id="2.7.7.65" evidence="1"/>
<dbReference type="InterPro" id="IPR029787">
    <property type="entry name" value="Nucleotide_cyclase"/>
</dbReference>
<evidence type="ECO:0000259" key="5">
    <source>
        <dbReference type="PROSITE" id="PS50887"/>
    </source>
</evidence>
<dbReference type="InterPro" id="IPR000160">
    <property type="entry name" value="GGDEF_dom"/>
</dbReference>
<dbReference type="CDD" id="cd00130">
    <property type="entry name" value="PAS"/>
    <property type="match status" value="1"/>
</dbReference>
<dbReference type="PANTHER" id="PTHR45138:SF9">
    <property type="entry name" value="DIGUANYLATE CYCLASE DGCM-RELATED"/>
    <property type="match status" value="1"/>
</dbReference>
<dbReference type="OrthoDB" id="9812260at2"/>
<dbReference type="InterPro" id="IPR035965">
    <property type="entry name" value="PAS-like_dom_sf"/>
</dbReference>
<dbReference type="SUPFAM" id="SSF55073">
    <property type="entry name" value="Nucleotide cyclase"/>
    <property type="match status" value="1"/>
</dbReference>
<evidence type="ECO:0000256" key="1">
    <source>
        <dbReference type="ARBA" id="ARBA00012528"/>
    </source>
</evidence>
<name>A0A4D7QMP0_9HYPH</name>
<keyword evidence="7" id="KW-1185">Reference proteome</keyword>
<dbReference type="CDD" id="cd01949">
    <property type="entry name" value="GGDEF"/>
    <property type="match status" value="1"/>
</dbReference>
<reference evidence="6 7" key="1">
    <citation type="submission" date="2019-04" db="EMBL/GenBank/DDBJ databases">
        <title>Phreatobacter aquaticus sp. nov.</title>
        <authorList>
            <person name="Choi A."/>
            <person name="Baek K."/>
        </authorList>
    </citation>
    <scope>NUCLEOTIDE SEQUENCE [LARGE SCALE GENOMIC DNA]</scope>
    <source>
        <strain evidence="6 7">NMCR1094</strain>
    </source>
</reference>
<dbReference type="RefSeq" id="WP_137100087.1">
    <property type="nucleotide sequence ID" value="NZ_CP039865.1"/>
</dbReference>
<dbReference type="NCBIfam" id="TIGR00229">
    <property type="entry name" value="sensory_box"/>
    <property type="match status" value="1"/>
</dbReference>
<dbReference type="SMART" id="SM00267">
    <property type="entry name" value="GGDEF"/>
    <property type="match status" value="1"/>
</dbReference>
<dbReference type="GO" id="GO:0052621">
    <property type="term" value="F:diguanylate cyclase activity"/>
    <property type="evidence" value="ECO:0007669"/>
    <property type="project" value="UniProtKB-EC"/>
</dbReference>
<evidence type="ECO:0000256" key="2">
    <source>
        <dbReference type="ARBA" id="ARBA00034247"/>
    </source>
</evidence>
<dbReference type="NCBIfam" id="TIGR00254">
    <property type="entry name" value="GGDEF"/>
    <property type="match status" value="1"/>
</dbReference>
<keyword evidence="3" id="KW-0175">Coiled coil</keyword>
<dbReference type="Gene3D" id="3.30.450.20">
    <property type="entry name" value="PAS domain"/>
    <property type="match status" value="1"/>
</dbReference>
<feature type="compositionally biased region" description="Basic residues" evidence="4">
    <location>
        <begin position="482"/>
        <end position="491"/>
    </location>
</feature>